<evidence type="ECO:0000313" key="1">
    <source>
        <dbReference type="EMBL" id="CAG8851358.1"/>
    </source>
</evidence>
<organism evidence="1 2">
    <name type="scientific">Racocetra persica</name>
    <dbReference type="NCBI Taxonomy" id="160502"/>
    <lineage>
        <taxon>Eukaryota</taxon>
        <taxon>Fungi</taxon>
        <taxon>Fungi incertae sedis</taxon>
        <taxon>Mucoromycota</taxon>
        <taxon>Glomeromycotina</taxon>
        <taxon>Glomeromycetes</taxon>
        <taxon>Diversisporales</taxon>
        <taxon>Gigasporaceae</taxon>
        <taxon>Racocetra</taxon>
    </lineage>
</organism>
<sequence length="161" mass="18067">LDSFLNTHPRTMYFTLGSNVFTSPQNIAILLKSFLELINQNIIDGVIWAIVRTNVTELMPFSNVNFPISDILNNNYPHIHITKFAPQFAILSHENTKVYLSHGGASSCHESMYTATPMLILPIIGDQPVNAEKLELAGMALRLSKFDLTVDDIVLKIKRLL</sequence>
<comment type="caution">
    <text evidence="1">The sequence shown here is derived from an EMBL/GenBank/DDBJ whole genome shotgun (WGS) entry which is preliminary data.</text>
</comment>
<proteinExistence type="predicted"/>
<accession>A0ACA9SYS5</accession>
<dbReference type="EMBL" id="CAJVQC010175746">
    <property type="protein sequence ID" value="CAG8851358.1"/>
    <property type="molecule type" value="Genomic_DNA"/>
</dbReference>
<reference evidence="1" key="1">
    <citation type="submission" date="2021-06" db="EMBL/GenBank/DDBJ databases">
        <authorList>
            <person name="Kallberg Y."/>
            <person name="Tangrot J."/>
            <person name="Rosling A."/>
        </authorList>
    </citation>
    <scope>NUCLEOTIDE SEQUENCE</scope>
    <source>
        <strain evidence="1">MA461A</strain>
    </source>
</reference>
<evidence type="ECO:0000313" key="2">
    <source>
        <dbReference type="Proteomes" id="UP000789920"/>
    </source>
</evidence>
<keyword evidence="2" id="KW-1185">Reference proteome</keyword>
<gene>
    <name evidence="1" type="ORF">RPERSI_LOCUS36526</name>
</gene>
<feature type="non-terminal residue" evidence="1">
    <location>
        <position position="161"/>
    </location>
</feature>
<dbReference type="Proteomes" id="UP000789920">
    <property type="component" value="Unassembled WGS sequence"/>
</dbReference>
<name>A0ACA9SYS5_9GLOM</name>
<feature type="non-terminal residue" evidence="1">
    <location>
        <position position="1"/>
    </location>
</feature>
<protein>
    <submittedName>
        <fullName evidence="1">19540_t:CDS:1</fullName>
    </submittedName>
</protein>